<dbReference type="EMBL" id="JAZGSY010000277">
    <property type="protein sequence ID" value="KAL1837629.1"/>
    <property type="molecule type" value="Genomic_DNA"/>
</dbReference>
<dbReference type="InterPro" id="IPR020472">
    <property type="entry name" value="WD40_PAC1"/>
</dbReference>
<dbReference type="Pfam" id="PF00400">
    <property type="entry name" value="WD40"/>
    <property type="match status" value="4"/>
</dbReference>
<comment type="caution">
    <text evidence="4">The sequence shown here is derived from an EMBL/GenBank/DDBJ whole genome shotgun (WGS) entry which is preliminary data.</text>
</comment>
<dbReference type="PROSITE" id="PS50294">
    <property type="entry name" value="WD_REPEATS_REGION"/>
    <property type="match status" value="1"/>
</dbReference>
<keyword evidence="5" id="KW-1185">Reference proteome</keyword>
<name>A0ABR3V763_HUMIN</name>
<feature type="repeat" description="WD" evidence="3">
    <location>
        <begin position="25"/>
        <end position="66"/>
    </location>
</feature>
<evidence type="ECO:0000313" key="5">
    <source>
        <dbReference type="Proteomes" id="UP001583172"/>
    </source>
</evidence>
<evidence type="ECO:0000313" key="4">
    <source>
        <dbReference type="EMBL" id="KAL1837629.1"/>
    </source>
</evidence>
<dbReference type="InterPro" id="IPR036322">
    <property type="entry name" value="WD40_repeat_dom_sf"/>
</dbReference>
<dbReference type="InterPro" id="IPR015943">
    <property type="entry name" value="WD40/YVTN_repeat-like_dom_sf"/>
</dbReference>
<accession>A0ABR3V763</accession>
<gene>
    <name evidence="4" type="ORF">VTJ49DRAFT_3568</name>
</gene>
<dbReference type="SMART" id="SM00320">
    <property type="entry name" value="WD40"/>
    <property type="match status" value="5"/>
</dbReference>
<dbReference type="PROSITE" id="PS50082">
    <property type="entry name" value="WD_REPEATS_2"/>
    <property type="match status" value="3"/>
</dbReference>
<keyword evidence="1 3" id="KW-0853">WD repeat</keyword>
<evidence type="ECO:0000256" key="2">
    <source>
        <dbReference type="ARBA" id="ARBA00022737"/>
    </source>
</evidence>
<dbReference type="SUPFAM" id="SSF50978">
    <property type="entry name" value="WD40 repeat-like"/>
    <property type="match status" value="1"/>
</dbReference>
<dbReference type="PANTHER" id="PTHR10971">
    <property type="entry name" value="MRNA EXPORT FACTOR AND BUB3"/>
    <property type="match status" value="1"/>
</dbReference>
<keyword evidence="2" id="KW-0677">Repeat</keyword>
<proteinExistence type="predicted"/>
<dbReference type="InterPro" id="IPR001680">
    <property type="entry name" value="WD40_rpt"/>
</dbReference>
<dbReference type="PRINTS" id="PR00320">
    <property type="entry name" value="GPROTEINBRPT"/>
</dbReference>
<sequence>MAFTKGKVTISSPAAKGEGKDIDFPKGPEDTVSAVRWSPMENLLAASSWDGNVYIYDAKNANKTEDIRPVTAINISSPVLDCDFSKDGTLAAGAAADSKVHVLDIASGQTIELGSHSKPVRAVRFIQVPFANSPIIASGSWDKTIRYWDMRQPQPITTIELPERVWAMDASTKFLAAATANNELQFIDLRQRDNFKVWKNVKSPLDHQITSLSLTKDGSHWAAGCIGGRAAVQAVDDRITNFTNLTFKCHRDPDNTTNKHNTHFDVYAVNAVAFCPTNRELLATAGSDGTYTIWNVRMHRRMRAYPKVEAPVTAVSFRHDGKALAYAVGYDWAKGYMGNKPGAVCKVVMRVFEDELK</sequence>
<evidence type="ECO:0000256" key="1">
    <source>
        <dbReference type="ARBA" id="ARBA00022574"/>
    </source>
</evidence>
<organism evidence="4 5">
    <name type="scientific">Humicola insolens</name>
    <name type="common">Soft-rot fungus</name>
    <dbReference type="NCBI Taxonomy" id="85995"/>
    <lineage>
        <taxon>Eukaryota</taxon>
        <taxon>Fungi</taxon>
        <taxon>Dikarya</taxon>
        <taxon>Ascomycota</taxon>
        <taxon>Pezizomycotina</taxon>
        <taxon>Sordariomycetes</taxon>
        <taxon>Sordariomycetidae</taxon>
        <taxon>Sordariales</taxon>
        <taxon>Chaetomiaceae</taxon>
        <taxon>Mycothermus</taxon>
    </lineage>
</organism>
<dbReference type="Proteomes" id="UP001583172">
    <property type="component" value="Unassembled WGS sequence"/>
</dbReference>
<protein>
    <submittedName>
        <fullName evidence="4">Uncharacterized protein</fullName>
    </submittedName>
</protein>
<feature type="repeat" description="WD" evidence="3">
    <location>
        <begin position="269"/>
        <end position="304"/>
    </location>
</feature>
<evidence type="ECO:0000256" key="3">
    <source>
        <dbReference type="PROSITE-ProRule" id="PRU00221"/>
    </source>
</evidence>
<dbReference type="Gene3D" id="2.130.10.10">
    <property type="entry name" value="YVTN repeat-like/Quinoprotein amine dehydrogenase"/>
    <property type="match status" value="1"/>
</dbReference>
<reference evidence="4 5" key="1">
    <citation type="journal article" date="2024" name="Commun. Biol.">
        <title>Comparative genomic analysis of thermophilic fungi reveals convergent evolutionary adaptations and gene losses.</title>
        <authorList>
            <person name="Steindorff A.S."/>
            <person name="Aguilar-Pontes M.V."/>
            <person name="Robinson A.J."/>
            <person name="Andreopoulos B."/>
            <person name="LaButti K."/>
            <person name="Kuo A."/>
            <person name="Mondo S."/>
            <person name="Riley R."/>
            <person name="Otillar R."/>
            <person name="Haridas S."/>
            <person name="Lipzen A."/>
            <person name="Grimwood J."/>
            <person name="Schmutz J."/>
            <person name="Clum A."/>
            <person name="Reid I.D."/>
            <person name="Moisan M.C."/>
            <person name="Butler G."/>
            <person name="Nguyen T.T.M."/>
            <person name="Dewar K."/>
            <person name="Conant G."/>
            <person name="Drula E."/>
            <person name="Henrissat B."/>
            <person name="Hansel C."/>
            <person name="Singer S."/>
            <person name="Hutchinson M.I."/>
            <person name="de Vries R.P."/>
            <person name="Natvig D.O."/>
            <person name="Powell A.J."/>
            <person name="Tsang A."/>
            <person name="Grigoriev I.V."/>
        </authorList>
    </citation>
    <scope>NUCLEOTIDE SEQUENCE [LARGE SCALE GENOMIC DNA]</scope>
    <source>
        <strain evidence="4 5">CBS 620.91</strain>
    </source>
</reference>
<feature type="repeat" description="WD" evidence="3">
    <location>
        <begin position="113"/>
        <end position="158"/>
    </location>
</feature>